<evidence type="ECO:0000256" key="5">
    <source>
        <dbReference type="ARBA" id="ARBA00022618"/>
    </source>
</evidence>
<keyword evidence="7" id="KW-0498">Mitosis</keyword>
<keyword evidence="13" id="KW-0862">Zinc</keyword>
<feature type="domain" description="RING-type" evidence="16">
    <location>
        <begin position="219"/>
        <end position="258"/>
    </location>
</feature>
<dbReference type="PANTHER" id="PTHR16079">
    <property type="entry name" value="UBIQUITIN LIGASE PROTEIN CHFR"/>
    <property type="match status" value="1"/>
</dbReference>
<dbReference type="Pfam" id="PF17979">
    <property type="entry name" value="zf-CRD"/>
    <property type="match status" value="1"/>
</dbReference>
<feature type="compositionally biased region" description="Basic and acidic residues" evidence="14">
    <location>
        <begin position="190"/>
        <end position="209"/>
    </location>
</feature>
<evidence type="ECO:0000313" key="17">
    <source>
        <dbReference type="EMBL" id="KAG0288094.1"/>
    </source>
</evidence>
<evidence type="ECO:0000259" key="15">
    <source>
        <dbReference type="PROSITE" id="PS50006"/>
    </source>
</evidence>
<keyword evidence="13" id="KW-0479">Metal-binding</keyword>
<protein>
    <recommendedName>
        <fullName evidence="4">RING-type E3 ubiquitin transferase</fullName>
        <ecNumber evidence="4">2.3.2.27</ecNumber>
    </recommendedName>
    <alternativeName>
        <fullName evidence="12">Checkpoint with forkhead and RING finger domains protein</fullName>
    </alternativeName>
    <alternativeName>
        <fullName evidence="11">RING-type E3 ubiquitin transferase CHFR</fullName>
    </alternativeName>
</protein>
<reference evidence="17 18" key="1">
    <citation type="journal article" date="2020" name="Fungal Divers.">
        <title>Resolving the Mortierellaceae phylogeny through synthesis of multi-gene phylogenetics and phylogenomics.</title>
        <authorList>
            <person name="Vandepol N."/>
            <person name="Liber J."/>
            <person name="Desiro A."/>
            <person name="Na H."/>
            <person name="Kennedy M."/>
            <person name="Barry K."/>
            <person name="Grigoriev I.V."/>
            <person name="Miller A.N."/>
            <person name="O'Donnell K."/>
            <person name="Stajich J.E."/>
            <person name="Bonito G."/>
        </authorList>
    </citation>
    <scope>NUCLEOTIDE SEQUENCE [LARGE SCALE GENOMIC DNA]</scope>
    <source>
        <strain evidence="17 18">AD045</strain>
    </source>
</reference>
<keyword evidence="13" id="KW-0863">Zinc-finger</keyword>
<dbReference type="Pfam" id="PF13923">
    <property type="entry name" value="zf-C3HC4_2"/>
    <property type="match status" value="1"/>
</dbReference>
<dbReference type="SUPFAM" id="SSF57850">
    <property type="entry name" value="RING/U-box"/>
    <property type="match status" value="1"/>
</dbReference>
<dbReference type="InterPro" id="IPR001841">
    <property type="entry name" value="Znf_RING"/>
</dbReference>
<comment type="subcellular location">
    <subcellularLocation>
        <location evidence="2">Nucleus</location>
    </subcellularLocation>
</comment>
<keyword evidence="6" id="KW-0808">Transferase</keyword>
<feature type="region of interest" description="Disordered" evidence="14">
    <location>
        <begin position="155"/>
        <end position="209"/>
    </location>
</feature>
<dbReference type="Proteomes" id="UP001194696">
    <property type="component" value="Unassembled WGS sequence"/>
</dbReference>
<keyword evidence="18" id="KW-1185">Reference proteome</keyword>
<dbReference type="EC" id="2.3.2.27" evidence="4"/>
<evidence type="ECO:0000256" key="6">
    <source>
        <dbReference type="ARBA" id="ARBA00022679"/>
    </source>
</evidence>
<evidence type="ECO:0000256" key="10">
    <source>
        <dbReference type="ARBA" id="ARBA00023306"/>
    </source>
</evidence>
<evidence type="ECO:0000256" key="11">
    <source>
        <dbReference type="ARBA" id="ARBA00029800"/>
    </source>
</evidence>
<evidence type="ECO:0000256" key="3">
    <source>
        <dbReference type="ARBA" id="ARBA00004906"/>
    </source>
</evidence>
<dbReference type="EMBL" id="JAAAIM010000435">
    <property type="protein sequence ID" value="KAG0288094.1"/>
    <property type="molecule type" value="Genomic_DNA"/>
</dbReference>
<gene>
    <name evidence="17" type="ORF">BGZ96_008073</name>
</gene>
<feature type="domain" description="FHA" evidence="15">
    <location>
        <begin position="59"/>
        <end position="115"/>
    </location>
</feature>
<dbReference type="InterPro" id="IPR000253">
    <property type="entry name" value="FHA_dom"/>
</dbReference>
<evidence type="ECO:0000256" key="2">
    <source>
        <dbReference type="ARBA" id="ARBA00004123"/>
    </source>
</evidence>
<evidence type="ECO:0000256" key="8">
    <source>
        <dbReference type="ARBA" id="ARBA00022786"/>
    </source>
</evidence>
<sequence>MSEDAIQGTLTYDQDIQDLPEDDNGTDNRNDQPTPAAPLVTLLSLNAHATSIPLTRNKTILGRVAAKCTEGAVLDNPRVSGAHCEVSSRSMTEADAAIWIKDTSSNGVWVNEKKIPKNETVKIFDKDIFSFAAGPVDATSDVPAFMLMDKRVKLASPKDAQQQQQQQQPLPKRTNGDLKDESTAADDSEPEQKKQKTDDDVLAKDKEQEDSAFEQEFECSVCHEIMHKPMILQPCLHSFCRGCCKSWLQQSKVCPSCRQEVTRTKRDFKLNNLIALFLKTRPHMARDDLDEEEDGNDSDKSDLIGERPRRRRRRYDDDDEDEDEYDDDEYDEDDPIDHNAAPLPAGFQGQPVTCPCCIPNNNYGFTCADGVRLAPLPADATFGDYFARILPQPGHTQCQNCRKHLPIIPEAQGEVADQFRCKMCHIRTCGCLAPSVDERAVRQGLFFPENYLNLFEMQIVTEYMGTQNMTTQAIWQAVKAGMDNGTFYYLGTGPLANPPPTAAAAAAAAADDADVNAVDAAAPAQETPAMRAQRVKSSDRLCHPCSRDFFGNGPFYQWRKSLDDAVLPARALGRNDCWYGRQCRTQHNFGNRGHAERLNHICEKTHR</sequence>
<dbReference type="SMART" id="SM00184">
    <property type="entry name" value="RING"/>
    <property type="match status" value="1"/>
</dbReference>
<evidence type="ECO:0000259" key="16">
    <source>
        <dbReference type="PROSITE" id="PS50089"/>
    </source>
</evidence>
<dbReference type="Gene3D" id="2.60.200.20">
    <property type="match status" value="1"/>
</dbReference>
<keyword evidence="9" id="KW-0539">Nucleus</keyword>
<dbReference type="PANTHER" id="PTHR16079:SF4">
    <property type="entry name" value="E3 UBIQUITIN-PROTEIN LIGASE CHFR"/>
    <property type="match status" value="1"/>
</dbReference>
<dbReference type="PROSITE" id="PS50089">
    <property type="entry name" value="ZF_RING_2"/>
    <property type="match status" value="1"/>
</dbReference>
<evidence type="ECO:0000313" key="18">
    <source>
        <dbReference type="Proteomes" id="UP001194696"/>
    </source>
</evidence>
<dbReference type="PROSITE" id="PS50006">
    <property type="entry name" value="FHA_DOMAIN"/>
    <property type="match status" value="1"/>
</dbReference>
<dbReference type="Pfam" id="PF00498">
    <property type="entry name" value="FHA"/>
    <property type="match status" value="1"/>
</dbReference>
<dbReference type="InterPro" id="IPR040909">
    <property type="entry name" value="CHFR_Znf-CRD"/>
</dbReference>
<feature type="compositionally biased region" description="Acidic residues" evidence="14">
    <location>
        <begin position="317"/>
        <end position="335"/>
    </location>
</feature>
<evidence type="ECO:0000256" key="13">
    <source>
        <dbReference type="PROSITE-ProRule" id="PRU00175"/>
    </source>
</evidence>
<evidence type="ECO:0000256" key="4">
    <source>
        <dbReference type="ARBA" id="ARBA00012483"/>
    </source>
</evidence>
<evidence type="ECO:0000256" key="12">
    <source>
        <dbReference type="ARBA" id="ARBA00031332"/>
    </source>
</evidence>
<feature type="compositionally biased region" description="Acidic residues" evidence="14">
    <location>
        <begin position="15"/>
        <end position="25"/>
    </location>
</feature>
<evidence type="ECO:0000256" key="1">
    <source>
        <dbReference type="ARBA" id="ARBA00000900"/>
    </source>
</evidence>
<evidence type="ECO:0000256" key="14">
    <source>
        <dbReference type="SAM" id="MobiDB-lite"/>
    </source>
</evidence>
<comment type="pathway">
    <text evidence="3">Protein modification; protein ubiquitination.</text>
</comment>
<keyword evidence="8" id="KW-0833">Ubl conjugation pathway</keyword>
<keyword evidence="10" id="KW-0131">Cell cycle</keyword>
<evidence type="ECO:0000256" key="9">
    <source>
        <dbReference type="ARBA" id="ARBA00023242"/>
    </source>
</evidence>
<proteinExistence type="predicted"/>
<dbReference type="Gene3D" id="3.30.40.10">
    <property type="entry name" value="Zinc/RING finger domain, C3HC4 (zinc finger)"/>
    <property type="match status" value="1"/>
</dbReference>
<comment type="caution">
    <text evidence="17">The sequence shown here is derived from an EMBL/GenBank/DDBJ whole genome shotgun (WGS) entry which is preliminary data.</text>
</comment>
<dbReference type="SMART" id="SM00240">
    <property type="entry name" value="FHA"/>
    <property type="match status" value="1"/>
</dbReference>
<dbReference type="InterPro" id="IPR008984">
    <property type="entry name" value="SMAD_FHA_dom_sf"/>
</dbReference>
<feature type="region of interest" description="Disordered" evidence="14">
    <location>
        <begin position="1"/>
        <end position="36"/>
    </location>
</feature>
<dbReference type="InterPro" id="IPR013083">
    <property type="entry name" value="Znf_RING/FYVE/PHD"/>
</dbReference>
<feature type="region of interest" description="Disordered" evidence="14">
    <location>
        <begin position="309"/>
        <end position="344"/>
    </location>
</feature>
<comment type="catalytic activity">
    <reaction evidence="1">
        <text>S-ubiquitinyl-[E2 ubiquitin-conjugating enzyme]-L-cysteine + [acceptor protein]-L-lysine = [E2 ubiquitin-conjugating enzyme]-L-cysteine + N(6)-ubiquitinyl-[acceptor protein]-L-lysine.</text>
        <dbReference type="EC" id="2.3.2.27"/>
    </reaction>
</comment>
<evidence type="ECO:0000256" key="7">
    <source>
        <dbReference type="ARBA" id="ARBA00022776"/>
    </source>
</evidence>
<organism evidence="17 18">
    <name type="scientific">Linnemannia gamsii</name>
    <dbReference type="NCBI Taxonomy" id="64522"/>
    <lineage>
        <taxon>Eukaryota</taxon>
        <taxon>Fungi</taxon>
        <taxon>Fungi incertae sedis</taxon>
        <taxon>Mucoromycota</taxon>
        <taxon>Mortierellomycotina</taxon>
        <taxon>Mortierellomycetes</taxon>
        <taxon>Mortierellales</taxon>
        <taxon>Mortierellaceae</taxon>
        <taxon>Linnemannia</taxon>
    </lineage>
</organism>
<dbReference type="InterPro" id="IPR052256">
    <property type="entry name" value="E3_ubiquitin-ligase_CHFR"/>
</dbReference>
<dbReference type="SUPFAM" id="SSF49879">
    <property type="entry name" value="SMAD/FHA domain"/>
    <property type="match status" value="1"/>
</dbReference>
<accession>A0ABQ7K046</accession>
<name>A0ABQ7K046_9FUNG</name>
<keyword evidence="5" id="KW-0132">Cell division</keyword>